<dbReference type="Proteomes" id="UP000030428">
    <property type="component" value="Unassembled WGS sequence"/>
</dbReference>
<dbReference type="InterPro" id="IPR051923">
    <property type="entry name" value="Glycosyl_Hydrolase_39"/>
</dbReference>
<evidence type="ECO:0008006" key="4">
    <source>
        <dbReference type="Google" id="ProtNLM"/>
    </source>
</evidence>
<dbReference type="Gene3D" id="2.60.120.260">
    <property type="entry name" value="Galactose-binding domain-like"/>
    <property type="match status" value="1"/>
</dbReference>
<keyword evidence="1" id="KW-0732">Signal</keyword>
<dbReference type="SUPFAM" id="SSF51445">
    <property type="entry name" value="(Trans)glycosidases"/>
    <property type="match status" value="1"/>
</dbReference>
<keyword evidence="3" id="KW-1185">Reference proteome</keyword>
<proteinExistence type="predicted"/>
<organism evidence="2 3">
    <name type="scientific">Candidatus Thiomargarita nelsonii</name>
    <dbReference type="NCBI Taxonomy" id="1003181"/>
    <lineage>
        <taxon>Bacteria</taxon>
        <taxon>Pseudomonadati</taxon>
        <taxon>Pseudomonadota</taxon>
        <taxon>Gammaproteobacteria</taxon>
        <taxon>Thiotrichales</taxon>
        <taxon>Thiotrichaceae</taxon>
        <taxon>Thiomargarita</taxon>
    </lineage>
</organism>
<sequence>MLKILAAYLGILMPFFVSNNLLADNLMPGDPSFETGMSVWYVHSGVKTGYWSNDYYPYRVQHPVSGKLTLDEAFHGVNSLFVTSPQYRDTFLIGSGIQLEKGQYWLGFSVKCTTKAKKIVFRMDVAESRDKKGIKSGVVKKRWRRIKGNKWHRLTYQFELKKSNRYFPIFEFPRGSHCWIDALSLSDSFQSAQSFQMPNKVLASWQHELQPQTWMPGLYLLENDERTFEVPLSLHLGQFSWKSRQVTVKIFAEHPEGWKKEIKVLKNLTLTKGSIIPIRLVFPLNSMGIWKITLEVNDSATGRSLDVTNTETIVAGIVPHRGKLDVFFGAHHKLTPLTEKIGFGSIRDPRLLKWHIINPQKEIWHWPHEQEMNEIKAFVDRGGAYLVLLPGGHPQKKPNYEKRGYWGKKRYGDIPLWAASDKNTRGGQGGNFARVIKKEAFLSYVETIAKKYDFIDYELFNEPNRYMSYSEYVPLLKTAYQIINKINPNSKMVAFASPPYRASLRKGQPYYWFNDAFELGALNYADVVSFHCYDRTLHKKELPETGYGMGQDKWAIGLQKLAEKHQYKGEFWCTEKGIRSPTWLSQHQVDSYIKSHRATSPLTQARWLVRSQIILRAAGVKRFFLHNKVWSDNWHDRYLPRADISHTLFEVNGMPRPALVAQRELIRRLSFKTHVVGGVNDYFRYEVFGNENSHVMILWRFGQSEPEELQGLKYKIPCQRDFLSLKATSMFGESIDLCSEEQFLTVSPSPIYILFSGKAEQTKIKSFISQMSQR</sequence>
<dbReference type="AlphaFoldDB" id="A0A0A6P550"/>
<dbReference type="Gene3D" id="3.20.20.80">
    <property type="entry name" value="Glycosidases"/>
    <property type="match status" value="1"/>
</dbReference>
<comment type="caution">
    <text evidence="2">The sequence shown here is derived from an EMBL/GenBank/DDBJ whole genome shotgun (WGS) entry which is preliminary data.</text>
</comment>
<feature type="chain" id="PRO_5002019575" description="Asl1-like glycosyl hydrolase catalytic domain-containing protein" evidence="1">
    <location>
        <begin position="24"/>
        <end position="774"/>
    </location>
</feature>
<evidence type="ECO:0000313" key="3">
    <source>
        <dbReference type="Proteomes" id="UP000030428"/>
    </source>
</evidence>
<name>A0A0A6P550_9GAMM</name>
<dbReference type="PANTHER" id="PTHR12631:SF10">
    <property type="entry name" value="BETA-XYLOSIDASE-LIKE PROTEIN-RELATED"/>
    <property type="match status" value="1"/>
</dbReference>
<dbReference type="GO" id="GO:0004553">
    <property type="term" value="F:hydrolase activity, hydrolyzing O-glycosyl compounds"/>
    <property type="evidence" value="ECO:0007669"/>
    <property type="project" value="TreeGrafter"/>
</dbReference>
<evidence type="ECO:0000313" key="2">
    <source>
        <dbReference type="EMBL" id="KHD05572.1"/>
    </source>
</evidence>
<dbReference type="EMBL" id="JSZA02000012">
    <property type="protein sequence ID" value="KHD05572.1"/>
    <property type="molecule type" value="Genomic_DNA"/>
</dbReference>
<protein>
    <recommendedName>
        <fullName evidence="4">Asl1-like glycosyl hydrolase catalytic domain-containing protein</fullName>
    </recommendedName>
</protein>
<evidence type="ECO:0000256" key="1">
    <source>
        <dbReference type="SAM" id="SignalP"/>
    </source>
</evidence>
<dbReference type="InterPro" id="IPR017853">
    <property type="entry name" value="GH"/>
</dbReference>
<feature type="signal peptide" evidence="1">
    <location>
        <begin position="1"/>
        <end position="23"/>
    </location>
</feature>
<accession>A0A0A6P550</accession>
<reference evidence="2 3" key="1">
    <citation type="journal article" date="2016" name="Front. Microbiol.">
        <title>Single-Cell (Meta-)Genomics of a Dimorphic Candidatus Thiomargarita nelsonii Reveals Genomic Plasticity.</title>
        <authorList>
            <person name="Flood B.E."/>
            <person name="Fliss P."/>
            <person name="Jones D.S."/>
            <person name="Dick G.J."/>
            <person name="Jain S."/>
            <person name="Kaster A.K."/>
            <person name="Winkel M."/>
            <person name="Mussmann M."/>
            <person name="Bailey J."/>
        </authorList>
    </citation>
    <scope>NUCLEOTIDE SEQUENCE [LARGE SCALE GENOMIC DNA]</scope>
    <source>
        <strain evidence="2">Hydrate Ridge</strain>
    </source>
</reference>
<dbReference type="PANTHER" id="PTHR12631">
    <property type="entry name" value="ALPHA-L-IDURONIDASE"/>
    <property type="match status" value="1"/>
</dbReference>
<gene>
    <name evidence="2" type="ORF">PN36_04355</name>
</gene>